<dbReference type="InterPro" id="IPR027463">
    <property type="entry name" value="AcrB_DN_DC_subdom"/>
</dbReference>
<dbReference type="Gene3D" id="3.30.70.1440">
    <property type="entry name" value="Multidrug efflux transporter AcrB pore domain"/>
    <property type="match status" value="1"/>
</dbReference>
<feature type="transmembrane region" description="Helical" evidence="1">
    <location>
        <begin position="881"/>
        <end position="900"/>
    </location>
</feature>
<feature type="transmembrane region" description="Helical" evidence="1">
    <location>
        <begin position="906"/>
        <end position="925"/>
    </location>
</feature>
<feature type="transmembrane region" description="Helical" evidence="1">
    <location>
        <begin position="850"/>
        <end position="869"/>
    </location>
</feature>
<dbReference type="SUPFAM" id="SSF82714">
    <property type="entry name" value="Multidrug efflux transporter AcrB TolC docking domain, DN and DC subdomains"/>
    <property type="match status" value="1"/>
</dbReference>
<name>A0A4Y8SAM8_9SPHI</name>
<gene>
    <name evidence="2" type="ORF">E2R66_16440</name>
</gene>
<dbReference type="Proteomes" id="UP000297540">
    <property type="component" value="Unassembled WGS sequence"/>
</dbReference>
<feature type="transmembrane region" description="Helical" evidence="1">
    <location>
        <begin position="984"/>
        <end position="1011"/>
    </location>
</feature>
<dbReference type="SUPFAM" id="SSF82866">
    <property type="entry name" value="Multidrug efflux transporter AcrB transmembrane domain"/>
    <property type="match status" value="2"/>
</dbReference>
<accession>A0A4Y8SAM8</accession>
<dbReference type="PANTHER" id="PTHR32063">
    <property type="match status" value="1"/>
</dbReference>
<reference evidence="2 3" key="1">
    <citation type="journal article" date="2017" name="Int. J. Syst. Evol. Microbiol.">
        <title>Mucilaginibacterpsychrotolerans sp. nov., isolated from peatlands.</title>
        <authorList>
            <person name="Deng Y."/>
            <person name="Shen L."/>
            <person name="Xu B."/>
            <person name="Liu Y."/>
            <person name="Gu Z."/>
            <person name="Liu H."/>
            <person name="Zhou Y."/>
        </authorList>
    </citation>
    <scope>NUCLEOTIDE SEQUENCE [LARGE SCALE GENOMIC DNA]</scope>
    <source>
        <strain evidence="2 3">NH7-4</strain>
    </source>
</reference>
<dbReference type="GO" id="GO:0042910">
    <property type="term" value="F:xenobiotic transmembrane transporter activity"/>
    <property type="evidence" value="ECO:0007669"/>
    <property type="project" value="TreeGrafter"/>
</dbReference>
<comment type="caution">
    <text evidence="2">The sequence shown here is derived from an EMBL/GenBank/DDBJ whole genome shotgun (WGS) entry which is preliminary data.</text>
</comment>
<dbReference type="Gene3D" id="3.30.2090.10">
    <property type="entry name" value="Multidrug efflux transporter AcrB TolC docking domain, DN and DC subdomains"/>
    <property type="match status" value="2"/>
</dbReference>
<feature type="transmembrane region" description="Helical" evidence="1">
    <location>
        <begin position="530"/>
        <end position="550"/>
    </location>
</feature>
<dbReference type="Gene3D" id="3.30.70.1320">
    <property type="entry name" value="Multidrug efflux transporter AcrB pore domain like"/>
    <property type="match status" value="1"/>
</dbReference>
<feature type="transmembrane region" description="Helical" evidence="1">
    <location>
        <begin position="12"/>
        <end position="32"/>
    </location>
</feature>
<keyword evidence="1" id="KW-0812">Transmembrane</keyword>
<dbReference type="EMBL" id="SOZE01000017">
    <property type="protein sequence ID" value="TFF36133.1"/>
    <property type="molecule type" value="Genomic_DNA"/>
</dbReference>
<feature type="transmembrane region" description="Helical" evidence="1">
    <location>
        <begin position="471"/>
        <end position="493"/>
    </location>
</feature>
<organism evidence="2 3">
    <name type="scientific">Mucilaginibacter psychrotolerans</name>
    <dbReference type="NCBI Taxonomy" id="1524096"/>
    <lineage>
        <taxon>Bacteria</taxon>
        <taxon>Pseudomonadati</taxon>
        <taxon>Bacteroidota</taxon>
        <taxon>Sphingobacteriia</taxon>
        <taxon>Sphingobacteriales</taxon>
        <taxon>Sphingobacteriaceae</taxon>
        <taxon>Mucilaginibacter</taxon>
    </lineage>
</organism>
<dbReference type="GO" id="GO:0005886">
    <property type="term" value="C:plasma membrane"/>
    <property type="evidence" value="ECO:0007669"/>
    <property type="project" value="TreeGrafter"/>
</dbReference>
<dbReference type="Gene3D" id="1.20.1640.10">
    <property type="entry name" value="Multidrug efflux transporter AcrB transmembrane domain"/>
    <property type="match status" value="2"/>
</dbReference>
<sequence length="1026" mass="114551">MIGFLIKKPVSVIMVFIALVLLGIMASLHIPVSPLPDIGIPEITVHISKDNLSAKDIESTVVQTLRSNLQQVSSIDNVHSETRDGYSIIKLRFKYGSDVDMAFMEVNEKIDLAMNSLPKGTERPRAVKASATDIPVFYLNLRLKDSSRSVKNIARFIELSEFATHVIKRRLEQLPEIAVADLTGISLPEIYIIPNSNAVASLNITDEDFQQIIANNNFSFGNVSVVDGKLAYSIRFAEANPINVEDIRNLQFKFKGRVFKLRNIADVGIRQQAAKGRFIAHNQDALNIAIIKQPDAKMTDLRNAVNNLTTEFTNEFPDLIFEQTQDQTVLLEFSINNLKQDLYIGSTLAFLLMFFFLKNIRAPLLIGVTIPVCLIITILCFRFINLSVNIISLSGLVLGVGLMIDNSIIVIDNITQYSERGFSLHESCVKGTTEIIRPLIASAMTTCSVFLPLIFLSGIAGALFYDQAMAVTLGLSVSLLVSVTLLPVLYRLFHGSKTRNFEKEFFNKYGINVFQKFYESGFHWVFRHKIVSLLIVIALMLTNIILFSHLKKEKLPAFEETELITTVDWNRNITVDENAARSILLIKAVSNDILQSNAQVGEQQYLLNKEKQQSPSEAKIYLKVKNSKSLGAVKSRISDYLTYYYPEASLTMQAPKSIFEQILGDPEADLVIQFSQAGETGLLPSIAETQELRTRVMRQFNNSFISPVNVQKTLLLNVNLEKLILYNISPEALSQQIKRKLSVSEVGNLHNGSEDIPIVLRAQLNNLGPVLSSLTVVNSNGAEIPVSGFLRVSQEQNYKTIEGGRSGNYIPLSVKTEDPVQIERFVQQTLKGQNRLNVNFSGSYFSNKQMIYEMCAVLAVAVLLLYFILAAQFESLVQPLIVLFELPISMTGALIMLFLGNSSINLISLIGLVVMCGIIINDSILKIDTVNQLRRIEGLKLMDAIHTAGLKRLKSIIMTATTTILSVAPFLFGNDIGSVLQRPLSLALIGGMLLGTPVSLYFIPLVYWFYYRKTESETEKRAFFQM</sequence>
<dbReference type="PRINTS" id="PR00702">
    <property type="entry name" value="ACRIFLAVINRP"/>
</dbReference>
<evidence type="ECO:0000313" key="2">
    <source>
        <dbReference type="EMBL" id="TFF36133.1"/>
    </source>
</evidence>
<feature type="transmembrane region" description="Helical" evidence="1">
    <location>
        <begin position="955"/>
        <end position="972"/>
    </location>
</feature>
<dbReference type="Gene3D" id="3.30.70.1430">
    <property type="entry name" value="Multidrug efflux transporter AcrB pore domain"/>
    <property type="match status" value="2"/>
</dbReference>
<dbReference type="InterPro" id="IPR001036">
    <property type="entry name" value="Acrflvin-R"/>
</dbReference>
<dbReference type="AlphaFoldDB" id="A0A4Y8SAM8"/>
<dbReference type="Pfam" id="PF00873">
    <property type="entry name" value="ACR_tran"/>
    <property type="match status" value="1"/>
</dbReference>
<feature type="transmembrane region" description="Helical" evidence="1">
    <location>
        <begin position="364"/>
        <end position="384"/>
    </location>
</feature>
<keyword evidence="3" id="KW-1185">Reference proteome</keyword>
<evidence type="ECO:0000313" key="3">
    <source>
        <dbReference type="Proteomes" id="UP000297540"/>
    </source>
</evidence>
<feature type="transmembrane region" description="Helical" evidence="1">
    <location>
        <begin position="439"/>
        <end position="465"/>
    </location>
</feature>
<dbReference type="PANTHER" id="PTHR32063:SF0">
    <property type="entry name" value="SWARMING MOTILITY PROTEIN SWRC"/>
    <property type="match status" value="1"/>
</dbReference>
<evidence type="ECO:0000256" key="1">
    <source>
        <dbReference type="SAM" id="Phobius"/>
    </source>
</evidence>
<feature type="transmembrane region" description="Helical" evidence="1">
    <location>
        <begin position="390"/>
        <end position="411"/>
    </location>
</feature>
<dbReference type="RefSeq" id="WP_133232474.1">
    <property type="nucleotide sequence ID" value="NZ_SOZE01000017.1"/>
</dbReference>
<keyword evidence="1" id="KW-0472">Membrane</keyword>
<dbReference type="SUPFAM" id="SSF82693">
    <property type="entry name" value="Multidrug efflux transporter AcrB pore domain, PN1, PN2, PC1 and PC2 subdomains"/>
    <property type="match status" value="2"/>
</dbReference>
<protein>
    <submittedName>
        <fullName evidence="2">Efflux RND transporter permease subunit</fullName>
    </submittedName>
</protein>
<feature type="transmembrane region" description="Helical" evidence="1">
    <location>
        <begin position="342"/>
        <end position="357"/>
    </location>
</feature>
<keyword evidence="1" id="KW-1133">Transmembrane helix</keyword>
<dbReference type="OrthoDB" id="9798415at2"/>
<proteinExistence type="predicted"/>